<dbReference type="GO" id="GO:0098542">
    <property type="term" value="P:defense response to other organism"/>
    <property type="evidence" value="ECO:0007669"/>
    <property type="project" value="InterPro"/>
</dbReference>
<evidence type="ECO:0000313" key="11">
    <source>
        <dbReference type="Proteomes" id="UP000233551"/>
    </source>
</evidence>
<dbReference type="InterPro" id="IPR004864">
    <property type="entry name" value="LEA_2"/>
</dbReference>
<comment type="caution">
    <text evidence="8">The sequence shown here is derived from an EMBL/GenBank/DDBJ whole genome shotgun (WGS) entry which is preliminary data.</text>
</comment>
<keyword evidence="4 6" id="KW-0472">Membrane</keyword>
<evidence type="ECO:0000256" key="3">
    <source>
        <dbReference type="ARBA" id="ARBA00022989"/>
    </source>
</evidence>
<proteinExistence type="predicted"/>
<comment type="subcellular location">
    <subcellularLocation>
        <location evidence="1">Membrane</location>
        <topology evidence="1">Single-pass membrane protein</topology>
    </subcellularLocation>
</comment>
<dbReference type="PANTHER" id="PTHR31234:SF32">
    <property type="entry name" value="LATE EMBRYOGENESIS ABUNDANT (LEA) HYDROXYPROLINE-RICH GLYCOPROTEIN FAMILY"/>
    <property type="match status" value="1"/>
</dbReference>
<dbReference type="GO" id="GO:0005886">
    <property type="term" value="C:plasma membrane"/>
    <property type="evidence" value="ECO:0007669"/>
    <property type="project" value="TreeGrafter"/>
</dbReference>
<organism evidence="8 10">
    <name type="scientific">Punica granatum</name>
    <name type="common">Pomegranate</name>
    <dbReference type="NCBI Taxonomy" id="22663"/>
    <lineage>
        <taxon>Eukaryota</taxon>
        <taxon>Viridiplantae</taxon>
        <taxon>Streptophyta</taxon>
        <taxon>Embryophyta</taxon>
        <taxon>Tracheophyta</taxon>
        <taxon>Spermatophyta</taxon>
        <taxon>Magnoliopsida</taxon>
        <taxon>eudicotyledons</taxon>
        <taxon>Gunneridae</taxon>
        <taxon>Pentapetalae</taxon>
        <taxon>rosids</taxon>
        <taxon>malvids</taxon>
        <taxon>Myrtales</taxon>
        <taxon>Lythraceae</taxon>
        <taxon>Punica</taxon>
    </lineage>
</organism>
<evidence type="ECO:0000256" key="4">
    <source>
        <dbReference type="ARBA" id="ARBA00023136"/>
    </source>
</evidence>
<dbReference type="OrthoDB" id="1526082at2759"/>
<dbReference type="PANTHER" id="PTHR31234">
    <property type="entry name" value="LATE EMBRYOGENESIS ABUNDANT (LEA) HYDROXYPROLINE-RICH GLYCOPROTEIN FAMILY"/>
    <property type="match status" value="1"/>
</dbReference>
<feature type="transmembrane region" description="Helical" evidence="6">
    <location>
        <begin position="54"/>
        <end position="84"/>
    </location>
</feature>
<protein>
    <recommendedName>
        <fullName evidence="7">Late embryogenesis abundant protein LEA-2 subgroup domain-containing protein</fullName>
    </recommendedName>
</protein>
<name>A0A218W766_PUNGR</name>
<evidence type="ECO:0000256" key="1">
    <source>
        <dbReference type="ARBA" id="ARBA00004167"/>
    </source>
</evidence>
<keyword evidence="3 6" id="KW-1133">Transmembrane helix</keyword>
<reference evidence="8" key="2">
    <citation type="submission" date="2017-06" db="EMBL/GenBank/DDBJ databases">
        <title>The pomegranate genome and the genomics of punicalagin biosynthesis.</title>
        <authorList>
            <person name="Xu C."/>
        </authorList>
    </citation>
    <scope>NUCLEOTIDE SEQUENCE [LARGE SCALE GENOMIC DNA]</scope>
    <source>
        <tissue evidence="8">Fresh leaf</tissue>
    </source>
</reference>
<evidence type="ECO:0000256" key="2">
    <source>
        <dbReference type="ARBA" id="ARBA00022692"/>
    </source>
</evidence>
<dbReference type="Pfam" id="PF03168">
    <property type="entry name" value="LEA_2"/>
    <property type="match status" value="1"/>
</dbReference>
<evidence type="ECO:0000259" key="7">
    <source>
        <dbReference type="Pfam" id="PF03168"/>
    </source>
</evidence>
<evidence type="ECO:0000256" key="5">
    <source>
        <dbReference type="SAM" id="MobiDB-lite"/>
    </source>
</evidence>
<feature type="domain" description="Late embryogenesis abundant protein LEA-2 subgroup" evidence="7">
    <location>
        <begin position="122"/>
        <end position="225"/>
    </location>
</feature>
<dbReference type="GeneID" id="116210485"/>
<reference evidence="9 11" key="3">
    <citation type="submission" date="2017-11" db="EMBL/GenBank/DDBJ databases">
        <title>De-novo sequencing of pomegranate (Punica granatum L.) genome.</title>
        <authorList>
            <person name="Akparov Z."/>
            <person name="Amiraslanov A."/>
            <person name="Hajiyeva S."/>
            <person name="Abbasov M."/>
            <person name="Kaur K."/>
            <person name="Hamwieh A."/>
            <person name="Solovyev V."/>
            <person name="Salamov A."/>
            <person name="Braich B."/>
            <person name="Kosarev P."/>
            <person name="Mahmoud A."/>
            <person name="Hajiyev E."/>
            <person name="Babayeva S."/>
            <person name="Izzatullayeva V."/>
            <person name="Mammadov A."/>
            <person name="Mammadov A."/>
            <person name="Sharifova S."/>
            <person name="Ojaghi J."/>
            <person name="Eynullazada K."/>
            <person name="Bayramov B."/>
            <person name="Abdulazimova A."/>
            <person name="Shahmuradov I."/>
        </authorList>
    </citation>
    <scope>NUCLEOTIDE SEQUENCE [LARGE SCALE GENOMIC DNA]</scope>
    <source>
        <strain evidence="9">AG2017</strain>
        <strain evidence="11">cv. AG2017</strain>
        <tissue evidence="9">Leaf</tissue>
    </source>
</reference>
<dbReference type="Proteomes" id="UP000233551">
    <property type="component" value="Unassembled WGS sequence"/>
</dbReference>
<dbReference type="EMBL" id="MTKT01004939">
    <property type="protein sequence ID" value="OWM68704.1"/>
    <property type="molecule type" value="Genomic_DNA"/>
</dbReference>
<dbReference type="STRING" id="22663.A0A218W766"/>
<dbReference type="Proteomes" id="UP000197138">
    <property type="component" value="Unassembled WGS sequence"/>
</dbReference>
<evidence type="ECO:0000313" key="9">
    <source>
        <dbReference type="EMBL" id="PKI58453.1"/>
    </source>
</evidence>
<dbReference type="AlphaFoldDB" id="A0A218W766"/>
<dbReference type="InterPro" id="IPR044839">
    <property type="entry name" value="NDR1-like"/>
</dbReference>
<evidence type="ECO:0000313" key="8">
    <source>
        <dbReference type="EMBL" id="OWM68704.1"/>
    </source>
</evidence>
<evidence type="ECO:0000256" key="6">
    <source>
        <dbReference type="SAM" id="Phobius"/>
    </source>
</evidence>
<keyword evidence="11" id="KW-1185">Reference proteome</keyword>
<evidence type="ECO:0000313" key="10">
    <source>
        <dbReference type="Proteomes" id="UP000197138"/>
    </source>
</evidence>
<reference evidence="10" key="1">
    <citation type="journal article" date="2017" name="Plant J.">
        <title>The pomegranate (Punica granatum L.) genome and the genomics of punicalagin biosynthesis.</title>
        <authorList>
            <person name="Qin G."/>
            <person name="Xu C."/>
            <person name="Ming R."/>
            <person name="Tang H."/>
            <person name="Guyot R."/>
            <person name="Kramer E.M."/>
            <person name="Hu Y."/>
            <person name="Yi X."/>
            <person name="Qi Y."/>
            <person name="Xu X."/>
            <person name="Gao Z."/>
            <person name="Pan H."/>
            <person name="Jian J."/>
            <person name="Tian Y."/>
            <person name="Yue Z."/>
            <person name="Xu Y."/>
        </authorList>
    </citation>
    <scope>NUCLEOTIDE SEQUENCE [LARGE SCALE GENOMIC DNA]</scope>
    <source>
        <strain evidence="10">cv. Dabenzi</strain>
    </source>
</reference>
<accession>A0A218W766</accession>
<sequence>MADLEASAPHTGRQPKSPRQVAFSEIPLPPQYQHHQRDDQRKKKDHQDESGRPCCFTCCAGACLCVLAFLLVIVVLGVSFLSFLQSELPDIRVQSFSFSKLGVRHFDSESYSLLNATANVFLNMTNKNDKVGISYHSLLAYVSSNNIQLGQNIQLDGFSQSPRNSTSLKVTATLLGAKVDTDDAQMLESDAKSRKMSVDVGLHGSLGFYAGDILKLQGLPFQIRCSNVLQSQIDVEQPTRCNIRLFAS</sequence>
<keyword evidence="2 6" id="KW-0812">Transmembrane</keyword>
<gene>
    <name evidence="8" type="ORF">CDL15_Pgr024891</name>
    <name evidence="9" type="ORF">CRG98_021138</name>
</gene>
<dbReference type="EMBL" id="PGOL01001388">
    <property type="protein sequence ID" value="PKI58453.1"/>
    <property type="molecule type" value="Genomic_DNA"/>
</dbReference>
<feature type="region of interest" description="Disordered" evidence="5">
    <location>
        <begin position="1"/>
        <end position="20"/>
    </location>
</feature>